<evidence type="ECO:0000256" key="10">
    <source>
        <dbReference type="ARBA" id="ARBA00023065"/>
    </source>
</evidence>
<feature type="domain" description="TRPM SLOG" evidence="17">
    <location>
        <begin position="150"/>
        <end position="419"/>
    </location>
</feature>
<evidence type="ECO:0000256" key="4">
    <source>
        <dbReference type="ARBA" id="ARBA00022475"/>
    </source>
</evidence>
<comment type="similarity">
    <text evidence="2">Belongs to the transient receptor (TC 1.A.4) family. LTrpC subfamily. TRPM2 sub-subfamily.</text>
</comment>
<comment type="subcellular location">
    <subcellularLocation>
        <location evidence="1">Cell membrane</location>
        <topology evidence="1">Multi-pass membrane protein</topology>
    </subcellularLocation>
</comment>
<feature type="transmembrane region" description="Helical" evidence="15">
    <location>
        <begin position="942"/>
        <end position="965"/>
    </location>
</feature>
<organism evidence="19 20">
    <name type="scientific">Clytia hemisphaerica</name>
    <dbReference type="NCBI Taxonomy" id="252671"/>
    <lineage>
        <taxon>Eukaryota</taxon>
        <taxon>Metazoa</taxon>
        <taxon>Cnidaria</taxon>
        <taxon>Hydrozoa</taxon>
        <taxon>Hydroidolina</taxon>
        <taxon>Leptothecata</taxon>
        <taxon>Obeliida</taxon>
        <taxon>Clytiidae</taxon>
        <taxon>Clytia</taxon>
    </lineage>
</organism>
<evidence type="ECO:0000259" key="17">
    <source>
        <dbReference type="Pfam" id="PF18139"/>
    </source>
</evidence>
<evidence type="ECO:0000313" key="20">
    <source>
        <dbReference type="Proteomes" id="UP000594262"/>
    </source>
</evidence>
<dbReference type="EnsemblMetazoa" id="CLYHEMT001514.1">
    <property type="protein sequence ID" value="CLYHEMP001514.1"/>
    <property type="gene ID" value="CLYHEMG001514"/>
</dbReference>
<feature type="region of interest" description="Disordered" evidence="14">
    <location>
        <begin position="1305"/>
        <end position="1405"/>
    </location>
</feature>
<feature type="transmembrane region" description="Helical" evidence="15">
    <location>
        <begin position="1115"/>
        <end position="1134"/>
    </location>
</feature>
<evidence type="ECO:0000256" key="5">
    <source>
        <dbReference type="ARBA" id="ARBA00022568"/>
    </source>
</evidence>
<feature type="compositionally biased region" description="Polar residues" evidence="14">
    <location>
        <begin position="1316"/>
        <end position="1330"/>
    </location>
</feature>
<feature type="transmembrane region" description="Helical" evidence="15">
    <location>
        <begin position="985"/>
        <end position="1006"/>
    </location>
</feature>
<evidence type="ECO:0000256" key="1">
    <source>
        <dbReference type="ARBA" id="ARBA00004651"/>
    </source>
</evidence>
<evidence type="ECO:0000256" key="3">
    <source>
        <dbReference type="ARBA" id="ARBA00022448"/>
    </source>
</evidence>
<reference evidence="19" key="1">
    <citation type="submission" date="2021-01" db="UniProtKB">
        <authorList>
            <consortium name="EnsemblMetazoa"/>
        </authorList>
    </citation>
    <scope>IDENTIFICATION</scope>
</reference>
<dbReference type="Pfam" id="PF00520">
    <property type="entry name" value="Ion_trans"/>
    <property type="match status" value="1"/>
</dbReference>
<evidence type="ECO:0000256" key="8">
    <source>
        <dbReference type="ARBA" id="ARBA00022837"/>
    </source>
</evidence>
<keyword evidence="5" id="KW-0109">Calcium transport</keyword>
<evidence type="ECO:0000256" key="11">
    <source>
        <dbReference type="ARBA" id="ARBA00023136"/>
    </source>
</evidence>
<dbReference type="InterPro" id="IPR041491">
    <property type="entry name" value="TRPM_SLOG"/>
</dbReference>
<evidence type="ECO:0000256" key="15">
    <source>
        <dbReference type="SAM" id="Phobius"/>
    </source>
</evidence>
<dbReference type="InterPro" id="IPR015797">
    <property type="entry name" value="NUDIX_hydrolase-like_dom_sf"/>
</dbReference>
<evidence type="ECO:0000256" key="6">
    <source>
        <dbReference type="ARBA" id="ARBA00022673"/>
    </source>
</evidence>
<dbReference type="GO" id="GO:0005886">
    <property type="term" value="C:plasma membrane"/>
    <property type="evidence" value="ECO:0007669"/>
    <property type="project" value="UniProtKB-SubCell"/>
</dbReference>
<feature type="domain" description="TRPM-like" evidence="18">
    <location>
        <begin position="472"/>
        <end position="709"/>
    </location>
</feature>
<evidence type="ECO:0000259" key="18">
    <source>
        <dbReference type="Pfam" id="PF25508"/>
    </source>
</evidence>
<feature type="region of interest" description="Disordered" evidence="14">
    <location>
        <begin position="1251"/>
        <end position="1279"/>
    </location>
</feature>
<dbReference type="GeneID" id="136800685"/>
<keyword evidence="8" id="KW-0106">Calcium</keyword>
<keyword evidence="6" id="KW-0107">Calcium channel</keyword>
<evidence type="ECO:0000256" key="12">
    <source>
        <dbReference type="ARBA" id="ARBA00023303"/>
    </source>
</evidence>
<feature type="transmembrane region" description="Helical" evidence="15">
    <location>
        <begin position="1057"/>
        <end position="1084"/>
    </location>
</feature>
<dbReference type="PANTHER" id="PTHR13800">
    <property type="entry name" value="TRANSIENT RECEPTOR POTENTIAL CATION CHANNEL, SUBFAMILY M, MEMBER 6"/>
    <property type="match status" value="1"/>
</dbReference>
<keyword evidence="13" id="KW-0175">Coiled coil</keyword>
<name>A0A7M5V0N6_9CNID</name>
<dbReference type="InterPro" id="IPR005821">
    <property type="entry name" value="Ion_trans_dom"/>
</dbReference>
<dbReference type="OrthoDB" id="6021586at2759"/>
<dbReference type="Pfam" id="PF25969">
    <property type="entry name" value="NUDT9_N"/>
    <property type="match status" value="1"/>
</dbReference>
<keyword evidence="10" id="KW-0406">Ion transport</keyword>
<sequence>MTNCERSLGWVKMERSSVLIQDRNSVIFQDSMDGIRTLSSGKKKLYLNHVQFNSIEDGRKFQSQGMKNYGLEWVLETFKKKNCTHYIHNPNSKRENTCYCGRQKCDHQHARVKFDHPEKLYWNYKNHCCQSKTNAYGEIVFQGTGKKTRAKYIRISDETSASNIVKLFRKVWMMEYPQLLISVTGGAKAFKLNPKLKVHFTEGLLKVVQTTCTWVVTGGTNTGVMKHVGEALQGATTNVYCIGIATWGIVNDRKRLKNLENDSAATVDYHVSNSLTTRGACLDNNHSHFLLVDKGSIEQYGHEIGLRGKVEQAVCCMKIEKNRDRVPGVQLVLEGGPNTIETVLTAVNSEPPMPVVVIKGSGRAADLIAAAHQLTRGEGPIFEMQEVVERKNLLQMIEKVFSGMSNKKHQDIFKNLLKCVEKKEYITIFKMEEGANIDEAILTAFMKGKNISPFEQLDLAMLWNRVDIARNNIFCDDGNWTIEELHTSMYNALRRNKPEFVQLLLENGVVMRYFLTTTKLEDLYQYRLREENSVSRRLFNLVMNKSSGSAKMHHVDLVLKKLCKGINIRSDEYRHHTIANEIVMIREKPDIRDPVNELFIWAVLCNLKSMTMMLWKHGDESMAKALVGRRLFMAIRDIAMKFQKQDDIIQELESQAEKFGQLAIDLLNEAFQLNEKTAGDLVTCNLVNWGNQTCLSLGVLSHLLGFVAHPCVQSLLNEKWTDALQFTGSPFKQVLVGLLCPLYVMRLNFKSLKEYKLILLTETEFKQVEDEEQTREQEIEQIKTETRRKQSKNSLKSAQIVHEDSLELVSFDSPNRSFEMTSNERVIEETFEMPWYMKYPKFFQAPVTKFVANFIAYLFFLGLFMFVVTTELNKEPYTTEWILVIMVASYTMEEIRQIAESDAQTFRHKIQMWSVSYWNLCDALAILLFFTALVLRLHGRETLLLGHVLYAVDIIFWILRILDMFGVNKHIGPYVVMIGKMTIDLVNFLFVLVVFTLAYGVSRYAILNPYTKRSWSTLYKLVMIPYFQIYGELFLEYPQEDPNKTIFETPTHNHEYIQVVAAIIMAIYLLVANVLLINLLIAIFNNTYTQVQANSNEIWKFQRYRLIQEYSARSAFFPPLSIIVHVYLFFRWLFNRSFSSAARGKHADRRLKKFLNKDDLHDVILFEEKCLASYLRRQNSIYSASNEEKLRIINDRLDGVSKVAERYIIDSTTTNQGNSTHLNNLKERMDNLEEIMRTMMVKLTDVHSTLHYGNAPSTMHHSNVSRRPSSQPPNQQNNYHRSISEFHTLGGGGAAFHPPTAPCSLPVGVNGDRRSSATSLNLPSTPTGGTYPNRRADRSSFVRRAAHNFKRPSLKARPSASRAASNQRQDSPSKKGSFSRAISMDESASFEKRSSTRRRTLSDVNRPEVKINDHVQILSPIISEIRPRDFEASNPMISKGDPSERQRQGSHPTLQRTQEVVEDDENDDIIYTGDEGFFVEGYEEYNDEDLMIPEEIPNILSRCPSYPFSDVQREFVPDIKVPWNIPMDDYSPPSYTSPTVSSYLPWVDPDPQSDKFRKIGFNMSERKSCCGTYELNGDGVPRNPVGRTGLEGRGLLCHYGPNHLQFALITRWKKNMDGMGYPSQLELLVIVQKNSKLSLPNGPEVLNNSMSPELLRFFSKTTLISKGVDISTCDSVWIGLNKIIDKREKIWEGYMDDRRNTDHAWIEATVFNYHDPDGNIISQFISEPPSDEEAAKSSKKMYQWKDVCIDPRLLVDGHCYGEATVMEWLDILIQNKEPSLR</sequence>
<dbReference type="InterPro" id="IPR050927">
    <property type="entry name" value="TRPM"/>
</dbReference>
<dbReference type="PANTHER" id="PTHR13800:SF1">
    <property type="entry name" value="TRANSIENT RECEPTOR POTENTIAL CATION CHANNEL TRPM"/>
    <property type="match status" value="1"/>
</dbReference>
<feature type="region of interest" description="Disordered" evidence="14">
    <location>
        <begin position="1429"/>
        <end position="1456"/>
    </location>
</feature>
<dbReference type="Pfam" id="PF25508">
    <property type="entry name" value="TRPM2"/>
    <property type="match status" value="1"/>
</dbReference>
<dbReference type="InterPro" id="IPR057366">
    <property type="entry name" value="TRPM-like"/>
</dbReference>
<evidence type="ECO:0000256" key="9">
    <source>
        <dbReference type="ARBA" id="ARBA00022989"/>
    </source>
</evidence>
<evidence type="ECO:0000313" key="19">
    <source>
        <dbReference type="EnsemblMetazoa" id="CLYHEMP001514.1"/>
    </source>
</evidence>
<dbReference type="Gene3D" id="3.90.79.10">
    <property type="entry name" value="Nucleoside Triphosphate Pyrophosphohydrolase"/>
    <property type="match status" value="1"/>
</dbReference>
<evidence type="ECO:0000256" key="7">
    <source>
        <dbReference type="ARBA" id="ARBA00022692"/>
    </source>
</evidence>
<feature type="domain" description="Ion transport" evidence="16">
    <location>
        <begin position="852"/>
        <end position="1094"/>
    </location>
</feature>
<dbReference type="Proteomes" id="UP000594262">
    <property type="component" value="Unplaced"/>
</dbReference>
<feature type="compositionally biased region" description="Basic residues" evidence="14">
    <location>
        <begin position="1344"/>
        <end position="1354"/>
    </location>
</feature>
<evidence type="ECO:0008006" key="21">
    <source>
        <dbReference type="Google" id="ProtNLM"/>
    </source>
</evidence>
<keyword evidence="4" id="KW-1003">Cell membrane</keyword>
<feature type="compositionally biased region" description="Polar residues" evidence="14">
    <location>
        <begin position="1362"/>
        <end position="1376"/>
    </location>
</feature>
<keyword evidence="20" id="KW-1185">Reference proteome</keyword>
<keyword evidence="3" id="KW-0813">Transport</keyword>
<evidence type="ECO:0000256" key="13">
    <source>
        <dbReference type="SAM" id="Coils"/>
    </source>
</evidence>
<protein>
    <recommendedName>
        <fullName evidence="21">Transient receptor potential cation channel subfamily M member 3</fullName>
    </recommendedName>
</protein>
<keyword evidence="11 15" id="KW-0472">Membrane</keyword>
<accession>A0A7M5V0N6</accession>
<keyword evidence="9 15" id="KW-1133">Transmembrane helix</keyword>
<dbReference type="Pfam" id="PF18139">
    <property type="entry name" value="LSDAT_euk"/>
    <property type="match status" value="1"/>
</dbReference>
<feature type="compositionally biased region" description="Polar residues" evidence="14">
    <location>
        <begin position="1255"/>
        <end position="1279"/>
    </location>
</feature>
<keyword evidence="7 15" id="KW-0812">Transmembrane</keyword>
<dbReference type="GO" id="GO:0005262">
    <property type="term" value="F:calcium channel activity"/>
    <property type="evidence" value="ECO:0007669"/>
    <property type="project" value="UniProtKB-KW"/>
</dbReference>
<keyword evidence="12" id="KW-0407">Ion channel</keyword>
<proteinExistence type="inferred from homology"/>
<dbReference type="RefSeq" id="XP_066913441.1">
    <property type="nucleotide sequence ID" value="XM_067057340.1"/>
</dbReference>
<feature type="transmembrane region" description="Helical" evidence="15">
    <location>
        <begin position="847"/>
        <end position="868"/>
    </location>
</feature>
<dbReference type="SUPFAM" id="SSF55811">
    <property type="entry name" value="Nudix"/>
    <property type="match status" value="1"/>
</dbReference>
<evidence type="ECO:0000256" key="14">
    <source>
        <dbReference type="SAM" id="MobiDB-lite"/>
    </source>
</evidence>
<feature type="transmembrane region" description="Helical" evidence="15">
    <location>
        <begin position="915"/>
        <end position="935"/>
    </location>
</feature>
<evidence type="ECO:0000259" key="16">
    <source>
        <dbReference type="Pfam" id="PF00520"/>
    </source>
</evidence>
<evidence type="ECO:0000256" key="2">
    <source>
        <dbReference type="ARBA" id="ARBA00009501"/>
    </source>
</evidence>
<feature type="coiled-coil region" evidence="13">
    <location>
        <begin position="1215"/>
        <end position="1242"/>
    </location>
</feature>